<dbReference type="Pfam" id="PF01098">
    <property type="entry name" value="FTSW_RODA_SPOVE"/>
    <property type="match status" value="1"/>
</dbReference>
<name>A0ABY7BCU4_9FIRM</name>
<feature type="transmembrane region" description="Helical" evidence="6">
    <location>
        <begin position="51"/>
        <end position="71"/>
    </location>
</feature>
<keyword evidence="4 6" id="KW-1133">Transmembrane helix</keyword>
<feature type="transmembrane region" description="Helical" evidence="6">
    <location>
        <begin position="339"/>
        <end position="361"/>
    </location>
</feature>
<reference evidence="7" key="1">
    <citation type="submission" date="2022-12" db="EMBL/GenBank/DDBJ databases">
        <authorList>
            <person name="Bing R.G."/>
            <person name="Willard D.J."/>
            <person name="Manesh M.J.H."/>
            <person name="Laemthong T."/>
            <person name="Crosby J.R."/>
            <person name="Kelly R.M."/>
        </authorList>
    </citation>
    <scope>NUCLEOTIDE SEQUENCE</scope>
    <source>
        <strain evidence="7">DSM 8991</strain>
    </source>
</reference>
<dbReference type="Proteomes" id="UP001164745">
    <property type="component" value="Chromosome"/>
</dbReference>
<feature type="transmembrane region" description="Helical" evidence="6">
    <location>
        <begin position="273"/>
        <end position="293"/>
    </location>
</feature>
<keyword evidence="8" id="KW-1185">Reference proteome</keyword>
<evidence type="ECO:0000256" key="6">
    <source>
        <dbReference type="SAM" id="Phobius"/>
    </source>
</evidence>
<dbReference type="EMBL" id="CP113864">
    <property type="protein sequence ID" value="WAM30655.1"/>
    <property type="molecule type" value="Genomic_DNA"/>
</dbReference>
<sequence length="369" mass="41257">MIVQNEEYLKKRYNVFLIVLMIGLCVIGFVLIASATHVLDTGKYKLVVSQFIWFCLGLILFFIFSIIDYRILTNFYVIIYLIMVGLLLYVDINGISILGGQRWIKIGPLSFQPSEISKLLMVIFFAKAVSMQENINVFKNLAKVLFFAIIPIVFVLKQPDLGTASVFVAIIVTILFVAGLSLRYFYIAIGIFAAFIPIAWEFILLDYQKDRVRILFNPELDPLGKGWQVIYSKIAIGSGRLFGKGLFMGTINRLDYLPVKESDFIFGVAGEELGFVGCVVIIVLYTLLIVNLIKIASNCKDKMGSYIVAGIAGMFGFQMFVNIAITLAIMPVTGIPLPFISYGGSSMITSMASLGIVQNIYRENIKTMF</sequence>
<dbReference type="PANTHER" id="PTHR30474">
    <property type="entry name" value="CELL CYCLE PROTEIN"/>
    <property type="match status" value="1"/>
</dbReference>
<dbReference type="InterPro" id="IPR001182">
    <property type="entry name" value="FtsW/RodA"/>
</dbReference>
<feature type="transmembrane region" description="Helical" evidence="6">
    <location>
        <begin position="185"/>
        <end position="205"/>
    </location>
</feature>
<feature type="transmembrane region" description="Helical" evidence="6">
    <location>
        <begin position="305"/>
        <end position="333"/>
    </location>
</feature>
<protein>
    <submittedName>
        <fullName evidence="7">Rod shape-determining protein RodA</fullName>
    </submittedName>
</protein>
<dbReference type="RefSeq" id="WP_045164704.1">
    <property type="nucleotide sequence ID" value="NZ_CP113864.1"/>
</dbReference>
<feature type="transmembrane region" description="Helical" evidence="6">
    <location>
        <begin position="137"/>
        <end position="155"/>
    </location>
</feature>
<proteinExistence type="predicted"/>
<accession>A0ABY7BCU4</accession>
<evidence type="ECO:0000256" key="2">
    <source>
        <dbReference type="ARBA" id="ARBA00022692"/>
    </source>
</evidence>
<evidence type="ECO:0000256" key="4">
    <source>
        <dbReference type="ARBA" id="ARBA00022989"/>
    </source>
</evidence>
<keyword evidence="3" id="KW-0133">Cell shape</keyword>
<keyword evidence="5 6" id="KW-0472">Membrane</keyword>
<feature type="transmembrane region" description="Helical" evidence="6">
    <location>
        <begin position="15"/>
        <end position="39"/>
    </location>
</feature>
<comment type="subcellular location">
    <subcellularLocation>
        <location evidence="1">Membrane</location>
        <topology evidence="1">Multi-pass membrane protein</topology>
    </subcellularLocation>
</comment>
<evidence type="ECO:0000313" key="7">
    <source>
        <dbReference type="EMBL" id="WAM30655.1"/>
    </source>
</evidence>
<organism evidence="7 8">
    <name type="scientific">Caldicellulosiruptor naganoensis</name>
    <dbReference type="NCBI Taxonomy" id="29324"/>
    <lineage>
        <taxon>Bacteria</taxon>
        <taxon>Bacillati</taxon>
        <taxon>Bacillota</taxon>
        <taxon>Bacillota incertae sedis</taxon>
        <taxon>Caldicellulosiruptorales</taxon>
        <taxon>Caldicellulosiruptoraceae</taxon>
        <taxon>Caldicellulosiruptor</taxon>
    </lineage>
</organism>
<evidence type="ECO:0000256" key="3">
    <source>
        <dbReference type="ARBA" id="ARBA00022960"/>
    </source>
</evidence>
<evidence type="ECO:0000256" key="1">
    <source>
        <dbReference type="ARBA" id="ARBA00004141"/>
    </source>
</evidence>
<evidence type="ECO:0000256" key="5">
    <source>
        <dbReference type="ARBA" id="ARBA00023136"/>
    </source>
</evidence>
<dbReference type="InterPro" id="IPR011923">
    <property type="entry name" value="RodA/MrdB"/>
</dbReference>
<evidence type="ECO:0000313" key="8">
    <source>
        <dbReference type="Proteomes" id="UP001164745"/>
    </source>
</evidence>
<feature type="transmembrane region" description="Helical" evidence="6">
    <location>
        <begin position="77"/>
        <end position="98"/>
    </location>
</feature>
<gene>
    <name evidence="7" type="primary">rodA</name>
    <name evidence="7" type="ORF">OTJ99_001424</name>
</gene>
<dbReference type="PANTHER" id="PTHR30474:SF1">
    <property type="entry name" value="PEPTIDOGLYCAN GLYCOSYLTRANSFERASE MRDB"/>
    <property type="match status" value="1"/>
</dbReference>
<keyword evidence="2 6" id="KW-0812">Transmembrane</keyword>
<dbReference type="NCBIfam" id="TIGR02210">
    <property type="entry name" value="rodA_shape"/>
    <property type="match status" value="1"/>
</dbReference>
<feature type="transmembrane region" description="Helical" evidence="6">
    <location>
        <begin position="161"/>
        <end position="178"/>
    </location>
</feature>